<dbReference type="NCBIfam" id="TIGR01198">
    <property type="entry name" value="pgl"/>
    <property type="match status" value="1"/>
</dbReference>
<reference evidence="9 10" key="1">
    <citation type="submission" date="2016-10" db="EMBL/GenBank/DDBJ databases">
        <title>Complete genome sequences of three Cupriavidus strains isolated from various Malaysian environments.</title>
        <authorList>
            <person name="Abdullah A.A.-A."/>
            <person name="Shafie N.A.H."/>
            <person name="Lau N.S."/>
        </authorList>
    </citation>
    <scope>NUCLEOTIDE SEQUENCE [LARGE SCALE GENOMIC DNA]</scope>
    <source>
        <strain evidence="9 10">USMAA1020</strain>
    </source>
</reference>
<dbReference type="PANTHER" id="PTHR11054:SF0">
    <property type="entry name" value="6-PHOSPHOGLUCONOLACTONASE"/>
    <property type="match status" value="1"/>
</dbReference>
<feature type="domain" description="Glucosamine/galactosamine-6-phosphate isomerase" evidence="8">
    <location>
        <begin position="9"/>
        <end position="215"/>
    </location>
</feature>
<dbReference type="RefSeq" id="WP_071070960.1">
    <property type="nucleotide sequence ID" value="NZ_CP017755.1"/>
</dbReference>
<comment type="similarity">
    <text evidence="4 7">Belongs to the glucosamine/galactosamine-6-phosphate isomerase family. 6-phosphogluconolactonase subfamily.</text>
</comment>
<evidence type="ECO:0000256" key="5">
    <source>
        <dbReference type="ARBA" id="ARBA00013198"/>
    </source>
</evidence>
<keyword evidence="10" id="KW-1185">Reference proteome</keyword>
<sequence length="226" mass="23843">MRCFEHASAADQAESLAISVGNALELVIGAKGWAVLAVSGGRSPVAMFERLRHRHVRWESVTVTLVDERAVPPGHADSNGTLVRQHLLREDAGRAHFEPLVADAADAADPAAAVARLNAAYRQPDVVVLGMGEDGHTASLFADAPELQAGLSEPRPGFLVTHPVQAPHARITLNLAALLAAERIFLAVSGPAKAAVLARARQQATPALPVSLVLARRRPGLDVFQA</sequence>
<dbReference type="SUPFAM" id="SSF100950">
    <property type="entry name" value="NagB/RpiA/CoA transferase-like"/>
    <property type="match status" value="1"/>
</dbReference>
<comment type="catalytic activity">
    <reaction evidence="1 7">
        <text>6-phospho-D-glucono-1,5-lactone + H2O = 6-phospho-D-gluconate + H(+)</text>
        <dbReference type="Rhea" id="RHEA:12556"/>
        <dbReference type="ChEBI" id="CHEBI:15377"/>
        <dbReference type="ChEBI" id="CHEBI:15378"/>
        <dbReference type="ChEBI" id="CHEBI:57955"/>
        <dbReference type="ChEBI" id="CHEBI:58759"/>
        <dbReference type="EC" id="3.1.1.31"/>
    </reaction>
</comment>
<evidence type="ECO:0000313" key="10">
    <source>
        <dbReference type="Proteomes" id="UP000177515"/>
    </source>
</evidence>
<accession>A0A1D9I848</accession>
<proteinExistence type="inferred from homology"/>
<evidence type="ECO:0000256" key="2">
    <source>
        <dbReference type="ARBA" id="ARBA00002681"/>
    </source>
</evidence>
<comment type="pathway">
    <text evidence="3 7">Carbohydrate degradation; pentose phosphate pathway; D-ribulose 5-phosphate from D-glucose 6-phosphate (oxidative stage): step 2/3.</text>
</comment>
<evidence type="ECO:0000256" key="4">
    <source>
        <dbReference type="ARBA" id="ARBA00010662"/>
    </source>
</evidence>
<organism evidence="9 10">
    <name type="scientific">Cupriavidus malaysiensis</name>
    <dbReference type="NCBI Taxonomy" id="367825"/>
    <lineage>
        <taxon>Bacteria</taxon>
        <taxon>Pseudomonadati</taxon>
        <taxon>Pseudomonadota</taxon>
        <taxon>Betaproteobacteria</taxon>
        <taxon>Burkholderiales</taxon>
        <taxon>Burkholderiaceae</taxon>
        <taxon>Cupriavidus</taxon>
    </lineage>
</organism>
<evidence type="ECO:0000256" key="3">
    <source>
        <dbReference type="ARBA" id="ARBA00004961"/>
    </source>
</evidence>
<name>A0A1D9I848_9BURK</name>
<dbReference type="Proteomes" id="UP000177515">
    <property type="component" value="Chromosome 2"/>
</dbReference>
<evidence type="ECO:0000256" key="6">
    <source>
        <dbReference type="ARBA" id="ARBA00020337"/>
    </source>
</evidence>
<dbReference type="EMBL" id="CP017755">
    <property type="protein sequence ID" value="AOZ08274.1"/>
    <property type="molecule type" value="Genomic_DNA"/>
</dbReference>
<evidence type="ECO:0000259" key="8">
    <source>
        <dbReference type="Pfam" id="PF01182"/>
    </source>
</evidence>
<evidence type="ECO:0000256" key="1">
    <source>
        <dbReference type="ARBA" id="ARBA00000832"/>
    </source>
</evidence>
<dbReference type="InterPro" id="IPR006148">
    <property type="entry name" value="Glc/Gal-6P_isomerase"/>
</dbReference>
<dbReference type="Gene3D" id="3.40.50.1360">
    <property type="match status" value="1"/>
</dbReference>
<keyword evidence="7" id="KW-0378">Hydrolase</keyword>
<dbReference type="Pfam" id="PF01182">
    <property type="entry name" value="Glucosamine_iso"/>
    <property type="match status" value="1"/>
</dbReference>
<dbReference type="InterPro" id="IPR039104">
    <property type="entry name" value="6PGL"/>
</dbReference>
<evidence type="ECO:0000256" key="7">
    <source>
        <dbReference type="RuleBase" id="RU365095"/>
    </source>
</evidence>
<comment type="function">
    <text evidence="2 7">Hydrolysis of 6-phosphogluconolactone to 6-phosphogluconate.</text>
</comment>
<dbReference type="InterPro" id="IPR037171">
    <property type="entry name" value="NagB/RpiA_transferase-like"/>
</dbReference>
<protein>
    <recommendedName>
        <fullName evidence="6 7">6-phosphogluconolactonase</fullName>
        <shortName evidence="7">6PGL</shortName>
        <ecNumber evidence="5 7">3.1.1.31</ecNumber>
    </recommendedName>
</protein>
<gene>
    <name evidence="7" type="primary">pgl</name>
    <name evidence="9" type="ORF">BKK80_19995</name>
</gene>
<dbReference type="InterPro" id="IPR005900">
    <property type="entry name" value="6-phosphogluconolactonase_DevB"/>
</dbReference>
<dbReference type="EC" id="3.1.1.31" evidence="5 7"/>
<dbReference type="PANTHER" id="PTHR11054">
    <property type="entry name" value="6-PHOSPHOGLUCONOLACTONASE"/>
    <property type="match status" value="1"/>
</dbReference>
<evidence type="ECO:0000313" key="9">
    <source>
        <dbReference type="EMBL" id="AOZ08274.1"/>
    </source>
</evidence>